<name>A0AB74UKE4_9VIRU</name>
<feature type="compositionally biased region" description="Low complexity" evidence="1">
    <location>
        <begin position="209"/>
        <end position="232"/>
    </location>
</feature>
<feature type="compositionally biased region" description="Low complexity" evidence="1">
    <location>
        <begin position="167"/>
        <end position="176"/>
    </location>
</feature>
<feature type="compositionally biased region" description="Polar residues" evidence="1">
    <location>
        <begin position="241"/>
        <end position="252"/>
    </location>
</feature>
<dbReference type="EMBL" id="PQ287320">
    <property type="protein sequence ID" value="XHV10550.1"/>
    <property type="molecule type" value="Genomic_DNA"/>
</dbReference>
<reference evidence="2" key="1">
    <citation type="submission" date="2024-10" db="EMBL/GenBank/DDBJ databases">
        <title>Genetic diversity among independent isolates of the Dolichocephalovirinae subfamily.</title>
        <authorList>
            <person name="Ely B."/>
            <person name="Thomas Q."/>
            <person name="Mohammadi T."/>
        </authorList>
    </citation>
    <scope>NUCLEOTIDE SEQUENCE</scope>
</reference>
<evidence type="ECO:0000313" key="2">
    <source>
        <dbReference type="EMBL" id="XHV10550.1"/>
    </source>
</evidence>
<organism evidence="2">
    <name type="scientific">Caulobacter phage BL57</name>
    <dbReference type="NCBI Taxonomy" id="3348355"/>
    <lineage>
        <taxon>Viruses</taxon>
    </lineage>
</organism>
<evidence type="ECO:0000256" key="1">
    <source>
        <dbReference type="SAM" id="MobiDB-lite"/>
    </source>
</evidence>
<sequence>MAINSTELIDRLIKLVAFGVTKTGKASDKSGSNESIPSPTVVFPENIWNEKALLPALPPAADTAQVKVYAGAARIRATADPTAQPNETWLATSTYGTPSTRLTNFIAPSVGGSGYAARVFIGDPNTGPAARIFPDTTGEEWTFDYIAGVLNFPTAVPGPRPPRSVRARSASPPTASISNSTATSGRPAAAEAGSTPTAWEPWRTRMPMTSTSPAAKSPTSSSPTSPSTVEPSNPQEPNPWPRSSTTPCCTIWSTATSPLTPTPSR</sequence>
<gene>
    <name evidence="2" type="ORF">BL57_078</name>
</gene>
<evidence type="ECO:0008006" key="3">
    <source>
        <dbReference type="Google" id="ProtNLM"/>
    </source>
</evidence>
<accession>A0AB74UKE4</accession>
<proteinExistence type="predicted"/>
<feature type="region of interest" description="Disordered" evidence="1">
    <location>
        <begin position="155"/>
        <end position="265"/>
    </location>
</feature>
<protein>
    <recommendedName>
        <fullName evidence="3">Tail fiber protein</fullName>
    </recommendedName>
</protein>